<accession>A0A0U1LY18</accession>
<dbReference type="Gene3D" id="3.40.50.1820">
    <property type="entry name" value="alpha/beta hydrolase"/>
    <property type="match status" value="1"/>
</dbReference>
<reference evidence="3 4" key="1">
    <citation type="submission" date="2015-04" db="EMBL/GenBank/DDBJ databases">
        <authorList>
            <person name="Syromyatnikov M.Y."/>
            <person name="Popov V.N."/>
        </authorList>
    </citation>
    <scope>NUCLEOTIDE SEQUENCE [LARGE SCALE GENOMIC DNA]</scope>
    <source>
        <strain evidence="3">WF-38-12</strain>
    </source>
</reference>
<dbReference type="PANTHER" id="PTHR37017">
    <property type="entry name" value="AB HYDROLASE-1 DOMAIN-CONTAINING PROTEIN-RELATED"/>
    <property type="match status" value="1"/>
</dbReference>
<dbReference type="Pfam" id="PF12697">
    <property type="entry name" value="Abhydrolase_6"/>
    <property type="match status" value="1"/>
</dbReference>
<dbReference type="SUPFAM" id="SSF53474">
    <property type="entry name" value="alpha/beta-Hydrolases"/>
    <property type="match status" value="1"/>
</dbReference>
<dbReference type="PANTHER" id="PTHR37017:SF11">
    <property type="entry name" value="ESTERASE_LIPASE_THIOESTERASE DOMAIN-CONTAINING PROTEIN"/>
    <property type="match status" value="1"/>
</dbReference>
<evidence type="ECO:0000259" key="2">
    <source>
        <dbReference type="Pfam" id="PF12697"/>
    </source>
</evidence>
<feature type="domain" description="AB hydrolase-1" evidence="2">
    <location>
        <begin position="30"/>
        <end position="268"/>
    </location>
</feature>
<dbReference type="EMBL" id="CVMT01000003">
    <property type="protein sequence ID" value="CRG87520.1"/>
    <property type="molecule type" value="Genomic_DNA"/>
</dbReference>
<dbReference type="InterPro" id="IPR029058">
    <property type="entry name" value="AB_hydrolase_fold"/>
</dbReference>
<feature type="signal peptide" evidence="1">
    <location>
        <begin position="1"/>
        <end position="21"/>
    </location>
</feature>
<dbReference type="OrthoDB" id="408373at2759"/>
<keyword evidence="4" id="KW-1185">Reference proteome</keyword>
<organism evidence="3 4">
    <name type="scientific">Talaromyces islandicus</name>
    <name type="common">Penicillium islandicum</name>
    <dbReference type="NCBI Taxonomy" id="28573"/>
    <lineage>
        <taxon>Eukaryota</taxon>
        <taxon>Fungi</taxon>
        <taxon>Dikarya</taxon>
        <taxon>Ascomycota</taxon>
        <taxon>Pezizomycotina</taxon>
        <taxon>Eurotiomycetes</taxon>
        <taxon>Eurotiomycetidae</taxon>
        <taxon>Eurotiales</taxon>
        <taxon>Trichocomaceae</taxon>
        <taxon>Talaromyces</taxon>
        <taxon>Talaromyces sect. Islandici</taxon>
    </lineage>
</organism>
<evidence type="ECO:0000313" key="3">
    <source>
        <dbReference type="EMBL" id="CRG87520.1"/>
    </source>
</evidence>
<gene>
    <name evidence="3" type="ORF">PISL3812_04538</name>
</gene>
<feature type="chain" id="PRO_5006711349" description="AB hydrolase-1 domain-containing protein" evidence="1">
    <location>
        <begin position="22"/>
        <end position="283"/>
    </location>
</feature>
<dbReference type="Proteomes" id="UP000054383">
    <property type="component" value="Unassembled WGS sequence"/>
</dbReference>
<protein>
    <recommendedName>
        <fullName evidence="2">AB hydrolase-1 domain-containing protein</fullName>
    </recommendedName>
</protein>
<dbReference type="STRING" id="28573.A0A0U1LY18"/>
<dbReference type="InterPro" id="IPR000073">
    <property type="entry name" value="AB_hydrolase_1"/>
</dbReference>
<proteinExistence type="predicted"/>
<sequence length="283" mass="30878">MTLLVSHIICILFSLLSSVCANMSETLPSVVLVPGAWTAPKAYHKLIGALEAKTFKVHVPALPTNNGQQPPNSTFDADIQTVREAVQPLVDAGQEVILLMHSYGGIAGTSAIRNLTRKDRQARNLPGGVVSLIYAAGFMLSEGQTIRTVVHAVNLPGRGSLVKFSSDNSTWFPIDPIWLLYQDLAPEDQEEQVKLLKWGNAAILTGQTTYAAWKDVPTLYIRSLKDRWLPPEYQDFCLQNAVDAGAPVRVAALDSGHSPYVKFAAELAQMTFEAAIDERAHLS</sequence>
<name>A0A0U1LY18_TALIS</name>
<dbReference type="AlphaFoldDB" id="A0A0U1LY18"/>
<evidence type="ECO:0000256" key="1">
    <source>
        <dbReference type="SAM" id="SignalP"/>
    </source>
</evidence>
<keyword evidence="1" id="KW-0732">Signal</keyword>
<evidence type="ECO:0000313" key="4">
    <source>
        <dbReference type="Proteomes" id="UP000054383"/>
    </source>
</evidence>
<dbReference type="InterPro" id="IPR052897">
    <property type="entry name" value="Sec-Metab_Biosynth_Hydrolase"/>
</dbReference>